<comment type="function">
    <text evidence="10">ATP-dependent RNA helicase involved in 40S ribosomal subunit biogenesis. Required for the processing and cleavage of 35S pre-rRNA at sites A0, A1, and A2, leading to mature 18S rRNA.</text>
</comment>
<evidence type="ECO:0000256" key="5">
    <source>
        <dbReference type="ARBA" id="ARBA00022801"/>
    </source>
</evidence>
<evidence type="ECO:0000256" key="8">
    <source>
        <dbReference type="ARBA" id="ARBA00022884"/>
    </source>
</evidence>
<dbReference type="SUPFAM" id="SSF52540">
    <property type="entry name" value="P-loop containing nucleoside triphosphate hydrolases"/>
    <property type="match status" value="1"/>
</dbReference>
<dbReference type="CDD" id="cd17942">
    <property type="entry name" value="DEADc_DDX18"/>
    <property type="match status" value="1"/>
</dbReference>
<evidence type="ECO:0000256" key="13">
    <source>
        <dbReference type="ARBA" id="ARBA00047984"/>
    </source>
</evidence>
<evidence type="ECO:0000256" key="2">
    <source>
        <dbReference type="ARBA" id="ARBA00022517"/>
    </source>
</evidence>
<dbReference type="Gene3D" id="3.40.50.300">
    <property type="entry name" value="P-loop containing nucleotide triphosphate hydrolases"/>
    <property type="match status" value="2"/>
</dbReference>
<dbReference type="PROSITE" id="PS51194">
    <property type="entry name" value="HELICASE_CTER"/>
    <property type="match status" value="1"/>
</dbReference>
<evidence type="ECO:0000256" key="16">
    <source>
        <dbReference type="RuleBase" id="RU365068"/>
    </source>
</evidence>
<feature type="domain" description="DEAD-box RNA helicase Q" evidence="20">
    <location>
        <begin position="140"/>
        <end position="168"/>
    </location>
</feature>
<keyword evidence="9" id="KW-0539">Nucleus</keyword>
<evidence type="ECO:0000313" key="21">
    <source>
        <dbReference type="EMBL" id="KAK3170614.1"/>
    </source>
</evidence>
<evidence type="ECO:0000259" key="18">
    <source>
        <dbReference type="PROSITE" id="PS51192"/>
    </source>
</evidence>
<evidence type="ECO:0000256" key="3">
    <source>
        <dbReference type="ARBA" id="ARBA00022552"/>
    </source>
</evidence>
<protein>
    <recommendedName>
        <fullName evidence="16">ATP-dependent RNA helicase</fullName>
        <ecNumber evidence="16">3.6.4.13</ecNumber>
    </recommendedName>
</protein>
<keyword evidence="2" id="KW-0690">Ribosome biogenesis</keyword>
<keyword evidence="7 15" id="KW-0067">ATP-binding</keyword>
<dbReference type="FunFam" id="3.40.50.300:FF:000460">
    <property type="entry name" value="RNA helicase"/>
    <property type="match status" value="1"/>
</dbReference>
<evidence type="ECO:0000256" key="4">
    <source>
        <dbReference type="ARBA" id="ARBA00022741"/>
    </source>
</evidence>
<dbReference type="GO" id="GO:0016787">
    <property type="term" value="F:hydrolase activity"/>
    <property type="evidence" value="ECO:0007669"/>
    <property type="project" value="UniProtKB-KW"/>
</dbReference>
<feature type="region of interest" description="Disordered" evidence="17">
    <location>
        <begin position="588"/>
        <end position="623"/>
    </location>
</feature>
<evidence type="ECO:0000256" key="7">
    <source>
        <dbReference type="ARBA" id="ARBA00022840"/>
    </source>
</evidence>
<dbReference type="AlphaFoldDB" id="A0AAD9Z385"/>
<organism evidence="21 22">
    <name type="scientific">Lepraria neglecta</name>
    <dbReference type="NCBI Taxonomy" id="209136"/>
    <lineage>
        <taxon>Eukaryota</taxon>
        <taxon>Fungi</taxon>
        <taxon>Dikarya</taxon>
        <taxon>Ascomycota</taxon>
        <taxon>Pezizomycotina</taxon>
        <taxon>Lecanoromycetes</taxon>
        <taxon>OSLEUM clade</taxon>
        <taxon>Lecanoromycetidae</taxon>
        <taxon>Lecanorales</taxon>
        <taxon>Lecanorineae</taxon>
        <taxon>Stereocaulaceae</taxon>
        <taxon>Lepraria</taxon>
    </lineage>
</organism>
<evidence type="ECO:0000256" key="12">
    <source>
        <dbReference type="ARBA" id="ARBA00024365"/>
    </source>
</evidence>
<keyword evidence="3" id="KW-0698">rRNA processing</keyword>
<dbReference type="CDD" id="cd18787">
    <property type="entry name" value="SF2_C_DEAD"/>
    <property type="match status" value="1"/>
</dbReference>
<dbReference type="GO" id="GO:0005730">
    <property type="term" value="C:nucleolus"/>
    <property type="evidence" value="ECO:0007669"/>
    <property type="project" value="UniProtKB-SubCell"/>
</dbReference>
<dbReference type="Pfam" id="PF00271">
    <property type="entry name" value="Helicase_C"/>
    <property type="match status" value="1"/>
</dbReference>
<keyword evidence="22" id="KW-1185">Reference proteome</keyword>
<comment type="domain">
    <text evidence="16">The Q motif is unique to and characteristic of the DEAD box family of RNA helicases and controls ATP binding and hydrolysis.</text>
</comment>
<feature type="short sequence motif" description="Q motif" evidence="14">
    <location>
        <begin position="140"/>
        <end position="168"/>
    </location>
</feature>
<gene>
    <name evidence="21" type="primary">HAS1</name>
    <name evidence="21" type="ORF">OEA41_002695</name>
</gene>
<feature type="compositionally biased region" description="Basic and acidic residues" evidence="17">
    <location>
        <begin position="592"/>
        <end position="601"/>
    </location>
</feature>
<comment type="similarity">
    <text evidence="11">Belongs to the DEAD box helicase family. DDX18/HAS1 subfamily.</text>
</comment>
<dbReference type="SMART" id="SM00487">
    <property type="entry name" value="DEXDc"/>
    <property type="match status" value="1"/>
</dbReference>
<feature type="compositionally biased region" description="Acidic residues" evidence="17">
    <location>
        <begin position="101"/>
        <end position="121"/>
    </location>
</feature>
<keyword evidence="4 15" id="KW-0547">Nucleotide-binding</keyword>
<comment type="function">
    <text evidence="16">RNA helicase.</text>
</comment>
<dbReference type="SMART" id="SM00490">
    <property type="entry name" value="HELICc"/>
    <property type="match status" value="1"/>
</dbReference>
<evidence type="ECO:0000256" key="14">
    <source>
        <dbReference type="PROSITE-ProRule" id="PRU00552"/>
    </source>
</evidence>
<dbReference type="Pfam" id="PF13959">
    <property type="entry name" value="CTE_SPB4"/>
    <property type="match status" value="1"/>
</dbReference>
<evidence type="ECO:0000256" key="15">
    <source>
        <dbReference type="RuleBase" id="RU000492"/>
    </source>
</evidence>
<comment type="caution">
    <text evidence="21">The sequence shown here is derived from an EMBL/GenBank/DDBJ whole genome shotgun (WGS) entry which is preliminary data.</text>
</comment>
<dbReference type="EC" id="3.6.4.13" evidence="16"/>
<dbReference type="PANTHER" id="PTHR24031">
    <property type="entry name" value="RNA HELICASE"/>
    <property type="match status" value="1"/>
</dbReference>
<feature type="compositionally biased region" description="Basic and acidic residues" evidence="17">
    <location>
        <begin position="68"/>
        <end position="77"/>
    </location>
</feature>
<evidence type="ECO:0000256" key="11">
    <source>
        <dbReference type="ARBA" id="ARBA00024357"/>
    </source>
</evidence>
<keyword evidence="8 16" id="KW-0694">RNA-binding</keyword>
<dbReference type="InterPro" id="IPR044773">
    <property type="entry name" value="DDX18/Has1_DEADc"/>
</dbReference>
<dbReference type="InterPro" id="IPR014014">
    <property type="entry name" value="RNA_helicase_DEAD_Q_motif"/>
</dbReference>
<dbReference type="GO" id="GO:0005524">
    <property type="term" value="F:ATP binding"/>
    <property type="evidence" value="ECO:0007669"/>
    <property type="project" value="UniProtKB-UniRule"/>
</dbReference>
<keyword evidence="5 15" id="KW-0378">Hydrolase</keyword>
<comment type="catalytic activity">
    <reaction evidence="13 16">
        <text>ATP + H2O = ADP + phosphate + H(+)</text>
        <dbReference type="Rhea" id="RHEA:13065"/>
        <dbReference type="ChEBI" id="CHEBI:15377"/>
        <dbReference type="ChEBI" id="CHEBI:15378"/>
        <dbReference type="ChEBI" id="CHEBI:30616"/>
        <dbReference type="ChEBI" id="CHEBI:43474"/>
        <dbReference type="ChEBI" id="CHEBI:456216"/>
        <dbReference type="EC" id="3.6.4.13"/>
    </reaction>
</comment>
<dbReference type="Proteomes" id="UP001276659">
    <property type="component" value="Unassembled WGS sequence"/>
</dbReference>
<reference evidence="21" key="1">
    <citation type="submission" date="2022-11" db="EMBL/GenBank/DDBJ databases">
        <title>Chromosomal genome sequence assembly and mating type (MAT) locus characterization of the leprose asexual lichenized fungus Lepraria neglecta (Nyl.) Erichsen.</title>
        <authorList>
            <person name="Allen J.L."/>
            <person name="Pfeffer B."/>
        </authorList>
    </citation>
    <scope>NUCLEOTIDE SEQUENCE</scope>
    <source>
        <strain evidence="21">Allen 5258</strain>
    </source>
</reference>
<dbReference type="GO" id="GO:0003723">
    <property type="term" value="F:RNA binding"/>
    <property type="evidence" value="ECO:0007669"/>
    <property type="project" value="UniProtKB-UniRule"/>
</dbReference>
<name>A0AAD9Z385_9LECA</name>
<comment type="subcellular location">
    <subcellularLocation>
        <location evidence="1">Nucleus</location>
        <location evidence="1">Nucleolus</location>
    </subcellularLocation>
</comment>
<dbReference type="PROSITE" id="PS00039">
    <property type="entry name" value="DEAD_ATP_HELICASE"/>
    <property type="match status" value="1"/>
</dbReference>
<dbReference type="InterPro" id="IPR011545">
    <property type="entry name" value="DEAD/DEAH_box_helicase_dom"/>
</dbReference>
<dbReference type="InterPro" id="IPR000629">
    <property type="entry name" value="RNA-helicase_DEAD-box_CS"/>
</dbReference>
<evidence type="ECO:0000259" key="19">
    <source>
        <dbReference type="PROSITE" id="PS51194"/>
    </source>
</evidence>
<evidence type="ECO:0000256" key="17">
    <source>
        <dbReference type="SAM" id="MobiDB-lite"/>
    </source>
</evidence>
<dbReference type="InterPro" id="IPR001650">
    <property type="entry name" value="Helicase_C-like"/>
</dbReference>
<proteinExistence type="inferred from homology"/>
<dbReference type="InterPro" id="IPR014001">
    <property type="entry name" value="Helicase_ATP-bd"/>
</dbReference>
<evidence type="ECO:0000313" key="22">
    <source>
        <dbReference type="Proteomes" id="UP001276659"/>
    </source>
</evidence>
<feature type="region of interest" description="Disordered" evidence="17">
    <location>
        <begin position="1"/>
        <end position="141"/>
    </location>
</feature>
<keyword evidence="6 15" id="KW-0347">Helicase</keyword>
<evidence type="ECO:0000256" key="1">
    <source>
        <dbReference type="ARBA" id="ARBA00004604"/>
    </source>
</evidence>
<accession>A0AAD9Z385</accession>
<feature type="domain" description="Helicase ATP-binding" evidence="18">
    <location>
        <begin position="171"/>
        <end position="347"/>
    </location>
</feature>
<dbReference type="PROSITE" id="PS51195">
    <property type="entry name" value="Q_MOTIF"/>
    <property type="match status" value="1"/>
</dbReference>
<dbReference type="EMBL" id="JASNWA010000008">
    <property type="protein sequence ID" value="KAK3170614.1"/>
    <property type="molecule type" value="Genomic_DNA"/>
</dbReference>
<sequence length="623" mass="69824">MPYQSFKPRKKQVSMENTELKSKKHKRKHASAVEEPAAKSNDALEALPSVNGPAKSETHKKFKKRKRDHNDSADSKQHVVAPATDGKLEEEDAVESVLVEQENEEEETENVAPAGDEDTADPDMPSTTSLSLPSAGADPKRFADLNLSSKTMQAIEEMKFDQMTEIQQRGIPPLMAGRDVLGAAKTGSGKTLAFLIPAVEMLSALRFKPRNGTGVIVVSPTRELALQIFGVARELMANHSQTYGIVIGGANRRAEAEKLAKGVNLVIATPGRLLDHLQNTPGFVFKNIKALVIDEADRILEVGFEDEMRQIVKILPKEERQTMLFSATQTTKVEDLARISLRPGPLYINVDHKKEHSTVEGLEQGYVICDSDKRFLLLFSFLKKNLNKKVIVFFSSCNCVNYHSELLNYIDLPVLSLHGKQKQQKRTNTFFEFCNSSKGTLICTDVAARGLDIPSVDWIVQFDPPDDPRDYIHRVGRTARGSNGKGRSLMFLQPSEVGFLKHLKEARVPLVEFEFPAKRIFNIQSQLEKLICQNYYLNKSAKDGYRSYLQAYASHSLRSIFDVHKLDLVKVAKSFGFQTPPRVDITLGASMSRDKKKEGRRAYGSQPKQGQKFHRIRIDGNRD</sequence>
<evidence type="ECO:0000256" key="9">
    <source>
        <dbReference type="ARBA" id="ARBA00023242"/>
    </source>
</evidence>
<dbReference type="GO" id="GO:0006364">
    <property type="term" value="P:rRNA processing"/>
    <property type="evidence" value="ECO:0007669"/>
    <property type="project" value="UniProtKB-KW"/>
</dbReference>
<evidence type="ECO:0000256" key="6">
    <source>
        <dbReference type="ARBA" id="ARBA00022806"/>
    </source>
</evidence>
<dbReference type="PROSITE" id="PS51192">
    <property type="entry name" value="HELICASE_ATP_BIND_1"/>
    <property type="match status" value="1"/>
</dbReference>
<feature type="compositionally biased region" description="Basic residues" evidence="17">
    <location>
        <begin position="58"/>
        <end position="67"/>
    </location>
</feature>
<dbReference type="Pfam" id="PF00270">
    <property type="entry name" value="DEAD"/>
    <property type="match status" value="1"/>
</dbReference>
<evidence type="ECO:0000259" key="20">
    <source>
        <dbReference type="PROSITE" id="PS51195"/>
    </source>
</evidence>
<dbReference type="InterPro" id="IPR025313">
    <property type="entry name" value="SPB4-like_CTE"/>
</dbReference>
<comment type="subunit">
    <text evidence="12">Associates in the nucleolus with the 60S and pre-60S ribosomal subunits.</text>
</comment>
<dbReference type="GO" id="GO:0003724">
    <property type="term" value="F:RNA helicase activity"/>
    <property type="evidence" value="ECO:0007669"/>
    <property type="project" value="UniProtKB-EC"/>
</dbReference>
<dbReference type="InterPro" id="IPR027417">
    <property type="entry name" value="P-loop_NTPase"/>
</dbReference>
<dbReference type="SMART" id="SM01178">
    <property type="entry name" value="DUF4217"/>
    <property type="match status" value="1"/>
</dbReference>
<dbReference type="FunFam" id="3.40.50.300:FF:000379">
    <property type="entry name" value="RNA helicase"/>
    <property type="match status" value="1"/>
</dbReference>
<feature type="domain" description="Helicase C-terminal" evidence="19">
    <location>
        <begin position="361"/>
        <end position="531"/>
    </location>
</feature>
<evidence type="ECO:0000256" key="10">
    <source>
        <dbReference type="ARBA" id="ARBA00024310"/>
    </source>
</evidence>